<feature type="compositionally biased region" description="Acidic residues" evidence="1">
    <location>
        <begin position="63"/>
        <end position="75"/>
    </location>
</feature>
<sequence length="138" mass="14056">DHNAAGSSNTSNSSNEDTADEPLAPTTPLAPATSSSHDASSEVDHEVMTEFSEPAASTHPVDEGDVFADDDDDTDGASNNASALFSVTPLDKANSSVEPADTTDAPGAVSPAATEETELELVGELLSTSRKGSHQKGQ</sequence>
<dbReference type="VEuPathDB" id="TriTrypDB:BSAL_92340"/>
<evidence type="ECO:0000256" key="1">
    <source>
        <dbReference type="SAM" id="MobiDB-lite"/>
    </source>
</evidence>
<name>A0A0S4JBK3_BODSA</name>
<dbReference type="Proteomes" id="UP000051952">
    <property type="component" value="Unassembled WGS sequence"/>
</dbReference>
<evidence type="ECO:0000313" key="3">
    <source>
        <dbReference type="Proteomes" id="UP000051952"/>
    </source>
</evidence>
<organism evidence="2 3">
    <name type="scientific">Bodo saltans</name>
    <name type="common">Flagellated protozoan</name>
    <dbReference type="NCBI Taxonomy" id="75058"/>
    <lineage>
        <taxon>Eukaryota</taxon>
        <taxon>Discoba</taxon>
        <taxon>Euglenozoa</taxon>
        <taxon>Kinetoplastea</taxon>
        <taxon>Metakinetoplastina</taxon>
        <taxon>Eubodonida</taxon>
        <taxon>Bodonidae</taxon>
        <taxon>Bodo</taxon>
    </lineage>
</organism>
<reference evidence="3" key="1">
    <citation type="submission" date="2015-09" db="EMBL/GenBank/DDBJ databases">
        <authorList>
            <consortium name="Pathogen Informatics"/>
        </authorList>
    </citation>
    <scope>NUCLEOTIDE SEQUENCE [LARGE SCALE GENOMIC DNA]</scope>
    <source>
        <strain evidence="3">Lake Konstanz</strain>
    </source>
</reference>
<protein>
    <submittedName>
        <fullName evidence="2">Uncharacterized protein</fullName>
    </submittedName>
</protein>
<feature type="compositionally biased region" description="Basic and acidic residues" evidence="1">
    <location>
        <begin position="39"/>
        <end position="48"/>
    </location>
</feature>
<dbReference type="EMBL" id="CYKH01001274">
    <property type="protein sequence ID" value="CUG86281.1"/>
    <property type="molecule type" value="Genomic_DNA"/>
</dbReference>
<keyword evidence="3" id="KW-1185">Reference proteome</keyword>
<feature type="compositionally biased region" description="Low complexity" evidence="1">
    <location>
        <begin position="7"/>
        <end position="33"/>
    </location>
</feature>
<feature type="region of interest" description="Disordered" evidence="1">
    <location>
        <begin position="1"/>
        <end position="113"/>
    </location>
</feature>
<proteinExistence type="predicted"/>
<feature type="non-terminal residue" evidence="2">
    <location>
        <position position="1"/>
    </location>
</feature>
<feature type="compositionally biased region" description="Polar residues" evidence="1">
    <location>
        <begin position="76"/>
        <end position="85"/>
    </location>
</feature>
<gene>
    <name evidence="2" type="ORF">BSAL_92340</name>
</gene>
<evidence type="ECO:0000313" key="2">
    <source>
        <dbReference type="EMBL" id="CUG86281.1"/>
    </source>
</evidence>
<dbReference type="AlphaFoldDB" id="A0A0S4JBK3"/>
<accession>A0A0S4JBK3</accession>